<sequence length="115" mass="12838">MSRTPAREDRGLTDVQNPGASPVLQSDCLRVEAAKGTLPRPWSRRQTALFGRIGTDTGLGLHSPGASSLVPALEEPPSPAPTREEPPAHHLWLNLRRSRYLFYYRLERSHFTRGP</sequence>
<feature type="compositionally biased region" description="Basic and acidic residues" evidence="1">
    <location>
        <begin position="1"/>
        <end position="12"/>
    </location>
</feature>
<name>A0AAV7TTB6_PLEWA</name>
<feature type="region of interest" description="Disordered" evidence="1">
    <location>
        <begin position="60"/>
        <end position="87"/>
    </location>
</feature>
<evidence type="ECO:0000313" key="3">
    <source>
        <dbReference type="Proteomes" id="UP001066276"/>
    </source>
</evidence>
<evidence type="ECO:0000313" key="2">
    <source>
        <dbReference type="EMBL" id="KAJ1179686.1"/>
    </source>
</evidence>
<dbReference type="AlphaFoldDB" id="A0AAV7TTB6"/>
<evidence type="ECO:0000256" key="1">
    <source>
        <dbReference type="SAM" id="MobiDB-lite"/>
    </source>
</evidence>
<proteinExistence type="predicted"/>
<dbReference type="Proteomes" id="UP001066276">
    <property type="component" value="Chromosome 3_2"/>
</dbReference>
<keyword evidence="3" id="KW-1185">Reference proteome</keyword>
<dbReference type="EMBL" id="JANPWB010000006">
    <property type="protein sequence ID" value="KAJ1179686.1"/>
    <property type="molecule type" value="Genomic_DNA"/>
</dbReference>
<reference evidence="2" key="1">
    <citation type="journal article" date="2022" name="bioRxiv">
        <title>Sequencing and chromosome-scale assembly of the giantPleurodeles waltlgenome.</title>
        <authorList>
            <person name="Brown T."/>
            <person name="Elewa A."/>
            <person name="Iarovenko S."/>
            <person name="Subramanian E."/>
            <person name="Araus A.J."/>
            <person name="Petzold A."/>
            <person name="Susuki M."/>
            <person name="Suzuki K.-i.T."/>
            <person name="Hayashi T."/>
            <person name="Toyoda A."/>
            <person name="Oliveira C."/>
            <person name="Osipova E."/>
            <person name="Leigh N.D."/>
            <person name="Simon A."/>
            <person name="Yun M.H."/>
        </authorList>
    </citation>
    <scope>NUCLEOTIDE SEQUENCE</scope>
    <source>
        <strain evidence="2">20211129_DDA</strain>
        <tissue evidence="2">Liver</tissue>
    </source>
</reference>
<accession>A0AAV7TTB6</accession>
<comment type="caution">
    <text evidence="2">The sequence shown here is derived from an EMBL/GenBank/DDBJ whole genome shotgun (WGS) entry which is preliminary data.</text>
</comment>
<gene>
    <name evidence="2" type="ORF">NDU88_004920</name>
</gene>
<feature type="region of interest" description="Disordered" evidence="1">
    <location>
        <begin position="1"/>
        <end position="23"/>
    </location>
</feature>
<protein>
    <submittedName>
        <fullName evidence="2">Uncharacterized protein</fullName>
    </submittedName>
</protein>
<organism evidence="2 3">
    <name type="scientific">Pleurodeles waltl</name>
    <name type="common">Iberian ribbed newt</name>
    <dbReference type="NCBI Taxonomy" id="8319"/>
    <lineage>
        <taxon>Eukaryota</taxon>
        <taxon>Metazoa</taxon>
        <taxon>Chordata</taxon>
        <taxon>Craniata</taxon>
        <taxon>Vertebrata</taxon>
        <taxon>Euteleostomi</taxon>
        <taxon>Amphibia</taxon>
        <taxon>Batrachia</taxon>
        <taxon>Caudata</taxon>
        <taxon>Salamandroidea</taxon>
        <taxon>Salamandridae</taxon>
        <taxon>Pleurodelinae</taxon>
        <taxon>Pleurodeles</taxon>
    </lineage>
</organism>